<accession>B7VMG6</accession>
<dbReference type="Proteomes" id="UP000009100">
    <property type="component" value="Chromosome 1"/>
</dbReference>
<evidence type="ECO:0000313" key="1">
    <source>
        <dbReference type="EMBL" id="CAV18206.1"/>
    </source>
</evidence>
<dbReference type="HOGENOM" id="CLU_3086145_0_0_6"/>
<protein>
    <submittedName>
        <fullName evidence="1">Uncharacterized protein</fullName>
    </submittedName>
</protein>
<dbReference type="STRING" id="575788.VS_1090"/>
<gene>
    <name evidence="1" type="ordered locus">VS_1090</name>
</gene>
<sequence>MLFSLGVPIHKSLDDARYTHTTRLNQDLRNERYESIQRTTSRNILVAIKLVR</sequence>
<reference evidence="1 2" key="1">
    <citation type="submission" date="2009-02" db="EMBL/GenBank/DDBJ databases">
        <title>Vibrio splendidus str. LGP32 complete genome.</title>
        <authorList>
            <person name="Mazel D."/>
            <person name="Le Roux F."/>
        </authorList>
    </citation>
    <scope>NUCLEOTIDE SEQUENCE [LARGE SCALE GENOMIC DNA]</scope>
    <source>
        <strain evidence="1 2">LGP32</strain>
    </source>
</reference>
<evidence type="ECO:0000313" key="2">
    <source>
        <dbReference type="Proteomes" id="UP000009100"/>
    </source>
</evidence>
<proteinExistence type="predicted"/>
<dbReference type="AlphaFoldDB" id="B7VMG6"/>
<name>B7VMG6_VIBA3</name>
<dbReference type="KEGG" id="vsp:VS_1090"/>
<dbReference type="EMBL" id="FM954972">
    <property type="protein sequence ID" value="CAV18206.1"/>
    <property type="molecule type" value="Genomic_DNA"/>
</dbReference>
<organism evidence="1 2">
    <name type="scientific">Vibrio atlanticus (strain LGP32)</name>
    <name type="common">Vibrio splendidus (strain Mel32)</name>
    <dbReference type="NCBI Taxonomy" id="575788"/>
    <lineage>
        <taxon>Bacteria</taxon>
        <taxon>Pseudomonadati</taxon>
        <taxon>Pseudomonadota</taxon>
        <taxon>Gammaproteobacteria</taxon>
        <taxon>Vibrionales</taxon>
        <taxon>Vibrionaceae</taxon>
        <taxon>Vibrio</taxon>
    </lineage>
</organism>